<comment type="caution">
    <text evidence="2">The sequence shown here is derived from an EMBL/GenBank/DDBJ whole genome shotgun (WGS) entry which is preliminary data.</text>
</comment>
<reference evidence="2 3" key="1">
    <citation type="journal article" date="2017" name="Nat. Ecol. Evol.">
        <title>Scallop genome provides insights into evolution of bilaterian karyotype and development.</title>
        <authorList>
            <person name="Wang S."/>
            <person name="Zhang J."/>
            <person name="Jiao W."/>
            <person name="Li J."/>
            <person name="Xun X."/>
            <person name="Sun Y."/>
            <person name="Guo X."/>
            <person name="Huan P."/>
            <person name="Dong B."/>
            <person name="Zhang L."/>
            <person name="Hu X."/>
            <person name="Sun X."/>
            <person name="Wang J."/>
            <person name="Zhao C."/>
            <person name="Wang Y."/>
            <person name="Wang D."/>
            <person name="Huang X."/>
            <person name="Wang R."/>
            <person name="Lv J."/>
            <person name="Li Y."/>
            <person name="Zhang Z."/>
            <person name="Liu B."/>
            <person name="Lu W."/>
            <person name="Hui Y."/>
            <person name="Liang J."/>
            <person name="Zhou Z."/>
            <person name="Hou R."/>
            <person name="Li X."/>
            <person name="Liu Y."/>
            <person name="Li H."/>
            <person name="Ning X."/>
            <person name="Lin Y."/>
            <person name="Zhao L."/>
            <person name="Xing Q."/>
            <person name="Dou J."/>
            <person name="Li Y."/>
            <person name="Mao J."/>
            <person name="Guo H."/>
            <person name="Dou H."/>
            <person name="Li T."/>
            <person name="Mu C."/>
            <person name="Jiang W."/>
            <person name="Fu Q."/>
            <person name="Fu X."/>
            <person name="Miao Y."/>
            <person name="Liu J."/>
            <person name="Yu Q."/>
            <person name="Li R."/>
            <person name="Liao H."/>
            <person name="Li X."/>
            <person name="Kong Y."/>
            <person name="Jiang Z."/>
            <person name="Chourrout D."/>
            <person name="Li R."/>
            <person name="Bao Z."/>
        </authorList>
    </citation>
    <scope>NUCLEOTIDE SEQUENCE [LARGE SCALE GENOMIC DNA]</scope>
    <source>
        <strain evidence="2 3">PY_sf001</strain>
    </source>
</reference>
<evidence type="ECO:0000313" key="3">
    <source>
        <dbReference type="Proteomes" id="UP000242188"/>
    </source>
</evidence>
<feature type="transmembrane region" description="Helical" evidence="1">
    <location>
        <begin position="31"/>
        <end position="54"/>
    </location>
</feature>
<keyword evidence="3" id="KW-1185">Reference proteome</keyword>
<keyword evidence="1" id="KW-1133">Transmembrane helix</keyword>
<dbReference type="EMBL" id="NEDP02005575">
    <property type="protein sequence ID" value="OWF37998.1"/>
    <property type="molecule type" value="Genomic_DNA"/>
</dbReference>
<protein>
    <submittedName>
        <fullName evidence="2">Uncharacterized protein</fullName>
    </submittedName>
</protein>
<dbReference type="Proteomes" id="UP000242188">
    <property type="component" value="Unassembled WGS sequence"/>
</dbReference>
<evidence type="ECO:0000256" key="1">
    <source>
        <dbReference type="SAM" id="Phobius"/>
    </source>
</evidence>
<keyword evidence="1" id="KW-0472">Membrane</keyword>
<accession>A0A210PND5</accession>
<proteinExistence type="predicted"/>
<organism evidence="2 3">
    <name type="scientific">Mizuhopecten yessoensis</name>
    <name type="common">Japanese scallop</name>
    <name type="synonym">Patinopecten yessoensis</name>
    <dbReference type="NCBI Taxonomy" id="6573"/>
    <lineage>
        <taxon>Eukaryota</taxon>
        <taxon>Metazoa</taxon>
        <taxon>Spiralia</taxon>
        <taxon>Lophotrochozoa</taxon>
        <taxon>Mollusca</taxon>
        <taxon>Bivalvia</taxon>
        <taxon>Autobranchia</taxon>
        <taxon>Pteriomorphia</taxon>
        <taxon>Pectinida</taxon>
        <taxon>Pectinoidea</taxon>
        <taxon>Pectinidae</taxon>
        <taxon>Mizuhopecten</taxon>
    </lineage>
</organism>
<keyword evidence="1" id="KW-0812">Transmembrane</keyword>
<dbReference type="AlphaFoldDB" id="A0A210PND5"/>
<feature type="transmembrane region" description="Helical" evidence="1">
    <location>
        <begin position="66"/>
        <end position="90"/>
    </location>
</feature>
<sequence>MQEVPLQVVGAEGNPSGDTPKSNALAFRISIWRFLCCTLPIVLCAAVSIISVHVCKNQGYPYGAGIAAVCAIGVYIFNLCLVAAMVISLISMRCQSFTDAALAKSSNGTKAVQAINILNLFLSIVLAVVVICIVTLEHRRYYIGEP</sequence>
<name>A0A210PND5_MIZYE</name>
<gene>
    <name evidence="2" type="ORF">KP79_PYT14318</name>
</gene>
<evidence type="ECO:0000313" key="2">
    <source>
        <dbReference type="EMBL" id="OWF37998.1"/>
    </source>
</evidence>
<dbReference type="OrthoDB" id="10450893at2759"/>
<feature type="transmembrane region" description="Helical" evidence="1">
    <location>
        <begin position="111"/>
        <end position="136"/>
    </location>
</feature>